<dbReference type="Proteomes" id="UP001162501">
    <property type="component" value="Chromosome 11"/>
</dbReference>
<accession>A0AC59Y912</accession>
<proteinExistence type="predicted"/>
<sequence>MSVNIREVTAVPGKWAPLLPEHVPVAAGSRIRQASPHLLQLSQEGSKQMVGPWCLNVLSASTPKASFFVPFFSKHEQLQEFQDLVQNEDLNLATPPPSGTLLASSGEVCECMTLALLRSPHQPLASGQHWEAELVKFTSALAQHQHMGALEHITAELTHASRSPGESLPSGAAGVGAESPLAACSQPEPRRPPTLCLWPSLS</sequence>
<evidence type="ECO:0000313" key="1">
    <source>
        <dbReference type="EMBL" id="CAM9493783.1"/>
    </source>
</evidence>
<dbReference type="EMBL" id="OX596095">
    <property type="protein sequence ID" value="CAM9493783.1"/>
    <property type="molecule type" value="Genomic_DNA"/>
</dbReference>
<protein>
    <submittedName>
        <fullName evidence="1">Uncharacterized protein</fullName>
    </submittedName>
</protein>
<reference evidence="1" key="2">
    <citation type="submission" date="2025-03" db="EMBL/GenBank/DDBJ databases">
        <authorList>
            <consortium name="ELIXIR-Norway"/>
            <consortium name="Elixir Norway"/>
        </authorList>
    </citation>
    <scope>NUCLEOTIDE SEQUENCE</scope>
</reference>
<evidence type="ECO:0000313" key="2">
    <source>
        <dbReference type="Proteomes" id="UP001162501"/>
    </source>
</evidence>
<gene>
    <name evidence="1" type="ORF">MRATA1EN22A_LOCUS3298</name>
</gene>
<organism evidence="1 2">
    <name type="scientific">Rangifer tarandus platyrhynchus</name>
    <name type="common">Svalbard reindeer</name>
    <dbReference type="NCBI Taxonomy" id="3082113"/>
    <lineage>
        <taxon>Eukaryota</taxon>
        <taxon>Metazoa</taxon>
        <taxon>Chordata</taxon>
        <taxon>Craniata</taxon>
        <taxon>Vertebrata</taxon>
        <taxon>Euteleostomi</taxon>
        <taxon>Mammalia</taxon>
        <taxon>Eutheria</taxon>
        <taxon>Laurasiatheria</taxon>
        <taxon>Artiodactyla</taxon>
        <taxon>Ruminantia</taxon>
        <taxon>Pecora</taxon>
        <taxon>Cervidae</taxon>
        <taxon>Odocoileinae</taxon>
        <taxon>Rangifer</taxon>
    </lineage>
</organism>
<name>A0AC59Y912_RANTA</name>
<reference evidence="1" key="1">
    <citation type="submission" date="2023-05" db="EMBL/GenBank/DDBJ databases">
        <authorList>
            <consortium name="ELIXIR-Norway"/>
        </authorList>
    </citation>
    <scope>NUCLEOTIDE SEQUENCE</scope>
</reference>